<dbReference type="GO" id="GO:0005634">
    <property type="term" value="C:nucleus"/>
    <property type="evidence" value="ECO:0007669"/>
    <property type="project" value="TreeGrafter"/>
</dbReference>
<dbReference type="InterPro" id="IPR053932">
    <property type="entry name" value="GeBP-like_DBD"/>
</dbReference>
<evidence type="ECO:0000256" key="1">
    <source>
        <dbReference type="ARBA" id="ARBA00010820"/>
    </source>
</evidence>
<dbReference type="PANTHER" id="PTHR31662:SF98">
    <property type="entry name" value="STOREKEEPER PROTEIN-LIKE"/>
    <property type="match status" value="1"/>
</dbReference>
<name>A0A2Z7A8D1_9LAMI</name>
<dbReference type="GO" id="GO:0006355">
    <property type="term" value="P:regulation of DNA-templated transcription"/>
    <property type="evidence" value="ECO:0007669"/>
    <property type="project" value="InterPro"/>
</dbReference>
<evidence type="ECO:0000313" key="4">
    <source>
        <dbReference type="EMBL" id="KZV15132.1"/>
    </source>
</evidence>
<comment type="similarity">
    <text evidence="1">Belongs to the GeBP family.</text>
</comment>
<evidence type="ECO:0000313" key="5">
    <source>
        <dbReference type="Proteomes" id="UP000250235"/>
    </source>
</evidence>
<dbReference type="Proteomes" id="UP000250235">
    <property type="component" value="Unassembled WGS sequence"/>
</dbReference>
<dbReference type="Pfam" id="PF04504">
    <property type="entry name" value="GeBP-like_DBD"/>
    <property type="match status" value="1"/>
</dbReference>
<gene>
    <name evidence="4" type="ORF">F511_36160</name>
</gene>
<reference evidence="4 5" key="1">
    <citation type="journal article" date="2015" name="Proc. Natl. Acad. Sci. U.S.A.">
        <title>The resurrection genome of Boea hygrometrica: A blueprint for survival of dehydration.</title>
        <authorList>
            <person name="Xiao L."/>
            <person name="Yang G."/>
            <person name="Zhang L."/>
            <person name="Yang X."/>
            <person name="Zhao S."/>
            <person name="Ji Z."/>
            <person name="Zhou Q."/>
            <person name="Hu M."/>
            <person name="Wang Y."/>
            <person name="Chen M."/>
            <person name="Xu Y."/>
            <person name="Jin H."/>
            <person name="Xiao X."/>
            <person name="Hu G."/>
            <person name="Bao F."/>
            <person name="Hu Y."/>
            <person name="Wan P."/>
            <person name="Li L."/>
            <person name="Deng X."/>
            <person name="Kuang T."/>
            <person name="Xiang C."/>
            <person name="Zhu J.K."/>
            <person name="Oliver M.J."/>
            <person name="He Y."/>
        </authorList>
    </citation>
    <scope>NUCLEOTIDE SEQUENCE [LARGE SCALE GENOMIC DNA]</scope>
    <source>
        <strain evidence="5">cv. XS01</strain>
    </source>
</reference>
<dbReference type="OrthoDB" id="661680at2759"/>
<dbReference type="PANTHER" id="PTHR31662">
    <property type="entry name" value="BNAANNG10740D PROTEIN-RELATED"/>
    <property type="match status" value="1"/>
</dbReference>
<sequence length="346" mass="39085">MAPKSLLGLQSSKRQDELERPTSSEERGDEQESEEEDSSGEEDEDSSEEEEEDQEKTPEILPKSIARENGSGSEPESDDSPSVYKMQPIPKASATASKRKNQQIGNGDDSPKSNKRPKAVTIPPTPGGSGFITRLWNDDDEIALLNRMVDFKKSKNSDFRGAFYDSVKGKLRVNFSSEQLRTKIARLKKRFFNALKKGNGSDPVFSKPHDVMVFELSKKIWGRESGNKNDSNQGDGEKSKKDSVEEEKNVSGEEEVEKDKNYGGEGLRWSKFQFLSYSFDNLVGKFPSLRMSDSGTSLVKEKLSFVGNSKAKELDEKWRQMLLEETDLHYRMLSLMREQIKLALDQ</sequence>
<dbReference type="InterPro" id="IPR007592">
    <property type="entry name" value="GEBP"/>
</dbReference>
<accession>A0A2Z7A8D1</accession>
<protein>
    <submittedName>
        <fullName evidence="4">Mediator-associated protein 1-like</fullName>
    </submittedName>
</protein>
<evidence type="ECO:0000256" key="2">
    <source>
        <dbReference type="SAM" id="MobiDB-lite"/>
    </source>
</evidence>
<dbReference type="AlphaFoldDB" id="A0A2Z7A8D1"/>
<feature type="region of interest" description="Disordered" evidence="2">
    <location>
        <begin position="224"/>
        <end position="259"/>
    </location>
</feature>
<dbReference type="EMBL" id="KV020121">
    <property type="protein sequence ID" value="KZV15132.1"/>
    <property type="molecule type" value="Genomic_DNA"/>
</dbReference>
<feature type="compositionally biased region" description="Basic and acidic residues" evidence="2">
    <location>
        <begin position="13"/>
        <end position="26"/>
    </location>
</feature>
<feature type="region of interest" description="Disordered" evidence="2">
    <location>
        <begin position="1"/>
        <end position="133"/>
    </location>
</feature>
<feature type="domain" description="Glabrous enhancer-binding protein-like DBD" evidence="3">
    <location>
        <begin position="133"/>
        <end position="222"/>
    </location>
</feature>
<proteinExistence type="inferred from homology"/>
<feature type="compositionally biased region" description="Acidic residues" evidence="2">
    <location>
        <begin position="27"/>
        <end position="54"/>
    </location>
</feature>
<organism evidence="4 5">
    <name type="scientific">Dorcoceras hygrometricum</name>
    <dbReference type="NCBI Taxonomy" id="472368"/>
    <lineage>
        <taxon>Eukaryota</taxon>
        <taxon>Viridiplantae</taxon>
        <taxon>Streptophyta</taxon>
        <taxon>Embryophyta</taxon>
        <taxon>Tracheophyta</taxon>
        <taxon>Spermatophyta</taxon>
        <taxon>Magnoliopsida</taxon>
        <taxon>eudicotyledons</taxon>
        <taxon>Gunneridae</taxon>
        <taxon>Pentapetalae</taxon>
        <taxon>asterids</taxon>
        <taxon>lamiids</taxon>
        <taxon>Lamiales</taxon>
        <taxon>Gesneriaceae</taxon>
        <taxon>Didymocarpoideae</taxon>
        <taxon>Trichosporeae</taxon>
        <taxon>Loxocarpinae</taxon>
        <taxon>Dorcoceras</taxon>
    </lineage>
</organism>
<keyword evidence="5" id="KW-1185">Reference proteome</keyword>
<feature type="compositionally biased region" description="Basic and acidic residues" evidence="2">
    <location>
        <begin position="235"/>
        <end position="259"/>
    </location>
</feature>
<evidence type="ECO:0000259" key="3">
    <source>
        <dbReference type="Pfam" id="PF04504"/>
    </source>
</evidence>